<reference evidence="13 14" key="1">
    <citation type="submission" date="2018-10" db="EMBL/GenBank/DDBJ databases">
        <title>Phylogenomics of Brevibacillus.</title>
        <authorList>
            <person name="Dunlap C."/>
        </authorList>
    </citation>
    <scope>NUCLEOTIDE SEQUENCE [LARGE SCALE GENOMIC DNA]</scope>
    <source>
        <strain evidence="13 14">JCM 12215</strain>
    </source>
</reference>
<evidence type="ECO:0000313" key="14">
    <source>
        <dbReference type="Proteomes" id="UP000282028"/>
    </source>
</evidence>
<dbReference type="Pfam" id="PF02518">
    <property type="entry name" value="HATPase_c"/>
    <property type="match status" value="1"/>
</dbReference>
<dbReference type="Pfam" id="PF00989">
    <property type="entry name" value="PAS"/>
    <property type="match status" value="1"/>
</dbReference>
<keyword evidence="3" id="KW-0597">Phosphoprotein</keyword>
<dbReference type="PROSITE" id="PS50113">
    <property type="entry name" value="PAC"/>
    <property type="match status" value="1"/>
</dbReference>
<keyword evidence="14" id="KW-1185">Reference proteome</keyword>
<sequence>MFSPNANELLGAQIKEEEFIRALEQQEFLLLFQPQIELVSGELIGVEALIRWEHPEKGYLLPHAFLPFAEACHAIVPMGDWVLRAACKQNKAWQTAGLPPIVMAVNLSAVQFLETDIVHTVQSALEESQLDPQYLELEITESMIVDAMHSLVVIQKLKQLGVKISIDDYGTGYSSIRDLQRLPIDKLKMDQSLIHESKTDEISITKTIIAIARSLRLQVVAEGVETDEHMEMLKENMCDLVQGYLISVPVSAEEMRRILEQQQVLLQSTWEEDKQKQSVMFEALCLARQKLLQTLRKQQGMTFTTIKNEDRYIITLCEGELLYRLGLVPEQVVGKELFDFLSAQDADRKIRYIERAWNGEENVNYEGALNGVHYLACLRAMYVQDQVKEVVAYCVDITERKIAEEALRESEANYRLITENMSDLVCVLDHQGSITYASPAVFSVLGYKHEEMKEHHVLVMVAAEHKEKMSSIIAEIFNQKQARHIKFSSIHRDGSNLILEAKGTPVMSEDGNVEKVILVVRNITYQVQVEDFIRKTETLSVIGHLAAVLAHEIRNPVTSIKGFVQLLKGEHSKQEYFDIMLAEFHQLEKILREFIFLTQRQSNHFEASNISHILLQAISDLDEKAKQGQVCIVNECTEPVSIWCDSSQIRHVFVTLISNAIDSMPNGGVVRIIQRLEGDDQVLIRIVDQGCGMSEERLHRLGEPFYSTKEKGTGLGLMISYKIIEYHQGVIHFFSSPNQGTTVDVYFPINQVRSNL</sequence>
<evidence type="ECO:0000259" key="10">
    <source>
        <dbReference type="PROSITE" id="PS50112"/>
    </source>
</evidence>
<dbReference type="InterPro" id="IPR013767">
    <property type="entry name" value="PAS_fold"/>
</dbReference>
<feature type="domain" description="PAC" evidence="11">
    <location>
        <begin position="483"/>
        <end position="535"/>
    </location>
</feature>
<dbReference type="SUPFAM" id="SSF55785">
    <property type="entry name" value="PYP-like sensor domain (PAS domain)"/>
    <property type="match status" value="2"/>
</dbReference>
<evidence type="ECO:0000256" key="5">
    <source>
        <dbReference type="ARBA" id="ARBA00022741"/>
    </source>
</evidence>
<dbReference type="CDD" id="cd00130">
    <property type="entry name" value="PAS"/>
    <property type="match status" value="1"/>
</dbReference>
<evidence type="ECO:0000259" key="9">
    <source>
        <dbReference type="PROSITE" id="PS50109"/>
    </source>
</evidence>
<dbReference type="NCBIfam" id="TIGR00229">
    <property type="entry name" value="sensory_box"/>
    <property type="match status" value="1"/>
</dbReference>
<keyword evidence="8" id="KW-0902">Two-component regulatory system</keyword>
<dbReference type="InterPro" id="IPR035919">
    <property type="entry name" value="EAL_sf"/>
</dbReference>
<dbReference type="InterPro" id="IPR035965">
    <property type="entry name" value="PAS-like_dom_sf"/>
</dbReference>
<name>A0A3M8CIN3_9BACL</name>
<evidence type="ECO:0000259" key="12">
    <source>
        <dbReference type="PROSITE" id="PS50883"/>
    </source>
</evidence>
<evidence type="ECO:0000256" key="1">
    <source>
        <dbReference type="ARBA" id="ARBA00000085"/>
    </source>
</evidence>
<dbReference type="InterPro" id="IPR005467">
    <property type="entry name" value="His_kinase_dom"/>
</dbReference>
<proteinExistence type="predicted"/>
<dbReference type="Gene3D" id="3.30.565.10">
    <property type="entry name" value="Histidine kinase-like ATPase, C-terminal domain"/>
    <property type="match status" value="1"/>
</dbReference>
<dbReference type="SMART" id="SM00052">
    <property type="entry name" value="EAL"/>
    <property type="match status" value="1"/>
</dbReference>
<dbReference type="InterPro" id="IPR003594">
    <property type="entry name" value="HATPase_dom"/>
</dbReference>
<dbReference type="EC" id="2.7.13.3" evidence="2"/>
<feature type="domain" description="PAS" evidence="10">
    <location>
        <begin position="410"/>
        <end position="480"/>
    </location>
</feature>
<dbReference type="SUPFAM" id="SSF55874">
    <property type="entry name" value="ATPase domain of HSP90 chaperone/DNA topoisomerase II/histidine kinase"/>
    <property type="match status" value="1"/>
</dbReference>
<dbReference type="InterPro" id="IPR000700">
    <property type="entry name" value="PAS-assoc_C"/>
</dbReference>
<gene>
    <name evidence="13" type="ORF">EDM52_06380</name>
</gene>
<protein>
    <recommendedName>
        <fullName evidence="2">histidine kinase</fullName>
        <ecNumber evidence="2">2.7.13.3</ecNumber>
    </recommendedName>
</protein>
<dbReference type="InterPro" id="IPR004358">
    <property type="entry name" value="Sig_transdc_His_kin-like_C"/>
</dbReference>
<dbReference type="Gene3D" id="3.30.450.20">
    <property type="entry name" value="PAS domain"/>
    <property type="match status" value="2"/>
</dbReference>
<dbReference type="Pfam" id="PF08448">
    <property type="entry name" value="PAS_4"/>
    <property type="match status" value="1"/>
</dbReference>
<dbReference type="GO" id="GO:0005524">
    <property type="term" value="F:ATP binding"/>
    <property type="evidence" value="ECO:0007669"/>
    <property type="project" value="UniProtKB-KW"/>
</dbReference>
<dbReference type="PROSITE" id="PS50883">
    <property type="entry name" value="EAL"/>
    <property type="match status" value="1"/>
</dbReference>
<keyword evidence="7" id="KW-0067">ATP-binding</keyword>
<feature type="domain" description="EAL" evidence="12">
    <location>
        <begin position="12"/>
        <end position="263"/>
    </location>
</feature>
<dbReference type="InterPro" id="IPR036890">
    <property type="entry name" value="HATPase_C_sf"/>
</dbReference>
<keyword evidence="6" id="KW-0418">Kinase</keyword>
<evidence type="ECO:0000256" key="7">
    <source>
        <dbReference type="ARBA" id="ARBA00022840"/>
    </source>
</evidence>
<dbReference type="Gene3D" id="3.20.20.450">
    <property type="entry name" value="EAL domain"/>
    <property type="match status" value="1"/>
</dbReference>
<evidence type="ECO:0000256" key="3">
    <source>
        <dbReference type="ARBA" id="ARBA00022553"/>
    </source>
</evidence>
<dbReference type="PRINTS" id="PR00344">
    <property type="entry name" value="BCTRLSENSOR"/>
</dbReference>
<dbReference type="Pfam" id="PF00563">
    <property type="entry name" value="EAL"/>
    <property type="match status" value="1"/>
</dbReference>
<evidence type="ECO:0000256" key="6">
    <source>
        <dbReference type="ARBA" id="ARBA00022777"/>
    </source>
</evidence>
<dbReference type="CDD" id="cd00082">
    <property type="entry name" value="HisKA"/>
    <property type="match status" value="1"/>
</dbReference>
<dbReference type="InterPro" id="IPR052155">
    <property type="entry name" value="Biofilm_reg_signaling"/>
</dbReference>
<keyword evidence="4" id="KW-0808">Transferase</keyword>
<dbReference type="AlphaFoldDB" id="A0A3M8CIN3"/>
<evidence type="ECO:0000256" key="8">
    <source>
        <dbReference type="ARBA" id="ARBA00023012"/>
    </source>
</evidence>
<feature type="domain" description="Histidine kinase" evidence="9">
    <location>
        <begin position="548"/>
        <end position="751"/>
    </location>
</feature>
<dbReference type="InterPro" id="IPR001633">
    <property type="entry name" value="EAL_dom"/>
</dbReference>
<comment type="caution">
    <text evidence="13">The sequence shown here is derived from an EMBL/GenBank/DDBJ whole genome shotgun (WGS) entry which is preliminary data.</text>
</comment>
<dbReference type="InterPro" id="IPR036097">
    <property type="entry name" value="HisK_dim/P_sf"/>
</dbReference>
<dbReference type="SMART" id="SM00387">
    <property type="entry name" value="HATPase_c"/>
    <property type="match status" value="1"/>
</dbReference>
<organism evidence="13 14">
    <name type="scientific">Brevibacillus invocatus</name>
    <dbReference type="NCBI Taxonomy" id="173959"/>
    <lineage>
        <taxon>Bacteria</taxon>
        <taxon>Bacillati</taxon>
        <taxon>Bacillota</taxon>
        <taxon>Bacilli</taxon>
        <taxon>Bacillales</taxon>
        <taxon>Paenibacillaceae</taxon>
        <taxon>Brevibacillus</taxon>
    </lineage>
</organism>
<evidence type="ECO:0000256" key="2">
    <source>
        <dbReference type="ARBA" id="ARBA00012438"/>
    </source>
</evidence>
<dbReference type="GO" id="GO:0000155">
    <property type="term" value="F:phosphorelay sensor kinase activity"/>
    <property type="evidence" value="ECO:0007669"/>
    <property type="project" value="InterPro"/>
</dbReference>
<dbReference type="RefSeq" id="WP_122908202.1">
    <property type="nucleotide sequence ID" value="NZ_CBCSBE010000001.1"/>
</dbReference>
<dbReference type="OrthoDB" id="9759607at2"/>
<dbReference type="PROSITE" id="PS50109">
    <property type="entry name" value="HIS_KIN"/>
    <property type="match status" value="1"/>
</dbReference>
<dbReference type="PANTHER" id="PTHR44757:SF2">
    <property type="entry name" value="BIOFILM ARCHITECTURE MAINTENANCE PROTEIN MBAA"/>
    <property type="match status" value="1"/>
</dbReference>
<dbReference type="InterPro" id="IPR013656">
    <property type="entry name" value="PAS_4"/>
</dbReference>
<dbReference type="Pfam" id="PF00512">
    <property type="entry name" value="HisKA"/>
    <property type="match status" value="1"/>
</dbReference>
<dbReference type="SUPFAM" id="SSF141868">
    <property type="entry name" value="EAL domain-like"/>
    <property type="match status" value="1"/>
</dbReference>
<keyword evidence="5" id="KW-0547">Nucleotide-binding</keyword>
<dbReference type="PANTHER" id="PTHR44757">
    <property type="entry name" value="DIGUANYLATE CYCLASE DGCP"/>
    <property type="match status" value="1"/>
</dbReference>
<dbReference type="CDD" id="cd01948">
    <property type="entry name" value="EAL"/>
    <property type="match status" value="1"/>
</dbReference>
<comment type="catalytic activity">
    <reaction evidence="1">
        <text>ATP + protein L-histidine = ADP + protein N-phospho-L-histidine.</text>
        <dbReference type="EC" id="2.7.13.3"/>
    </reaction>
</comment>
<evidence type="ECO:0000259" key="11">
    <source>
        <dbReference type="PROSITE" id="PS50113"/>
    </source>
</evidence>
<dbReference type="InterPro" id="IPR003661">
    <property type="entry name" value="HisK_dim/P_dom"/>
</dbReference>
<evidence type="ECO:0000313" key="13">
    <source>
        <dbReference type="EMBL" id="RNB75217.1"/>
    </source>
</evidence>
<dbReference type="Gene3D" id="1.10.287.130">
    <property type="match status" value="1"/>
</dbReference>
<dbReference type="EMBL" id="RHHR01000010">
    <property type="protein sequence ID" value="RNB75217.1"/>
    <property type="molecule type" value="Genomic_DNA"/>
</dbReference>
<dbReference type="SMART" id="SM00388">
    <property type="entry name" value="HisKA"/>
    <property type="match status" value="1"/>
</dbReference>
<dbReference type="PROSITE" id="PS50112">
    <property type="entry name" value="PAS"/>
    <property type="match status" value="1"/>
</dbReference>
<dbReference type="InterPro" id="IPR000014">
    <property type="entry name" value="PAS"/>
</dbReference>
<dbReference type="Proteomes" id="UP000282028">
    <property type="component" value="Unassembled WGS sequence"/>
</dbReference>
<evidence type="ECO:0000256" key="4">
    <source>
        <dbReference type="ARBA" id="ARBA00022679"/>
    </source>
</evidence>
<dbReference type="GO" id="GO:0006355">
    <property type="term" value="P:regulation of DNA-templated transcription"/>
    <property type="evidence" value="ECO:0007669"/>
    <property type="project" value="InterPro"/>
</dbReference>
<dbReference type="SMART" id="SM00091">
    <property type="entry name" value="PAS"/>
    <property type="match status" value="1"/>
</dbReference>
<dbReference type="SUPFAM" id="SSF47384">
    <property type="entry name" value="Homodimeric domain of signal transducing histidine kinase"/>
    <property type="match status" value="1"/>
</dbReference>
<accession>A0A3M8CIN3</accession>